<feature type="region of interest" description="Disordered" evidence="1">
    <location>
        <begin position="1"/>
        <end position="45"/>
    </location>
</feature>
<sequence length="45" mass="5095">MKLNFRQRQKEQGAEVWRPSDEESEAAGTRELQPESVHPSSPLSA</sequence>
<organism evidence="2 3">
    <name type="scientific">Trachymyrmex septentrionalis</name>
    <dbReference type="NCBI Taxonomy" id="34720"/>
    <lineage>
        <taxon>Eukaryota</taxon>
        <taxon>Metazoa</taxon>
        <taxon>Ecdysozoa</taxon>
        <taxon>Arthropoda</taxon>
        <taxon>Hexapoda</taxon>
        <taxon>Insecta</taxon>
        <taxon>Pterygota</taxon>
        <taxon>Neoptera</taxon>
        <taxon>Endopterygota</taxon>
        <taxon>Hymenoptera</taxon>
        <taxon>Apocrita</taxon>
        <taxon>Aculeata</taxon>
        <taxon>Formicoidea</taxon>
        <taxon>Formicidae</taxon>
        <taxon>Myrmicinae</taxon>
        <taxon>Trachymyrmex</taxon>
    </lineage>
</organism>
<dbReference type="Proteomes" id="UP000078541">
    <property type="component" value="Unassembled WGS sequence"/>
</dbReference>
<keyword evidence="3" id="KW-1185">Reference proteome</keyword>
<accession>A0A195FXI6</accession>
<proteinExistence type="predicted"/>
<protein>
    <submittedName>
        <fullName evidence="2">Uncharacterized protein</fullName>
    </submittedName>
</protein>
<dbReference type="AlphaFoldDB" id="A0A195FXI6"/>
<feature type="compositionally biased region" description="Basic and acidic residues" evidence="1">
    <location>
        <begin position="8"/>
        <end position="21"/>
    </location>
</feature>
<evidence type="ECO:0000256" key="1">
    <source>
        <dbReference type="SAM" id="MobiDB-lite"/>
    </source>
</evidence>
<evidence type="ECO:0000313" key="3">
    <source>
        <dbReference type="Proteomes" id="UP000078541"/>
    </source>
</evidence>
<reference evidence="2 3" key="1">
    <citation type="submission" date="2016-03" db="EMBL/GenBank/DDBJ databases">
        <title>Trachymyrmex septentrionalis WGS genome.</title>
        <authorList>
            <person name="Nygaard S."/>
            <person name="Hu H."/>
            <person name="Boomsma J."/>
            <person name="Zhang G."/>
        </authorList>
    </citation>
    <scope>NUCLEOTIDE SEQUENCE [LARGE SCALE GENOMIC DNA]</scope>
    <source>
        <strain evidence="2">Tsep2-gDNA-1</strain>
        <tissue evidence="2">Whole body</tissue>
    </source>
</reference>
<gene>
    <name evidence="2" type="ORF">ALC56_00398</name>
</gene>
<name>A0A195FXI6_9HYME</name>
<dbReference type="EMBL" id="KQ981193">
    <property type="protein sequence ID" value="KYN45148.1"/>
    <property type="molecule type" value="Genomic_DNA"/>
</dbReference>
<evidence type="ECO:0000313" key="2">
    <source>
        <dbReference type="EMBL" id="KYN45148.1"/>
    </source>
</evidence>